<dbReference type="SUPFAM" id="SSF160719">
    <property type="entry name" value="gpW/gp25-like"/>
    <property type="match status" value="1"/>
</dbReference>
<evidence type="ECO:0000259" key="1">
    <source>
        <dbReference type="Pfam" id="PF04965"/>
    </source>
</evidence>
<sequence>MVADHDSPPAALQEAVQPSLWDRLIDDLPGLLAETQGLRKELSRVLKGDDAAVDALIAGEARAIAAHPDLDDDSRALAHRLLSRQAALRRLQDGGVVVTPEVLREAVRRDIEMLFNIERLEADYLFTEKEARNYDSPSHVLEDFPEVRRSVVNYGVPSFSGKLGSDFDTDLLARELREVLTVFEPRLRPDSLRVKVKVGGKSGMRIEIDGLLMMSPAPERLRLSTAIDLDSGQATTELEGN</sequence>
<feature type="domain" description="IraD/Gp25-like" evidence="1">
    <location>
        <begin position="103"/>
        <end position="216"/>
    </location>
</feature>
<accession>A0ABY1PKA5</accession>
<dbReference type="InterPro" id="IPR053176">
    <property type="entry name" value="T6SS_TssE1-like"/>
</dbReference>
<protein>
    <submittedName>
        <fullName evidence="2">Type VI secretion system protein ImpF</fullName>
    </submittedName>
</protein>
<gene>
    <name evidence="2" type="ORF">SAMN06265373_11077</name>
</gene>
<proteinExistence type="predicted"/>
<evidence type="ECO:0000313" key="2">
    <source>
        <dbReference type="EMBL" id="SMP34739.1"/>
    </source>
</evidence>
<dbReference type="EMBL" id="FXTY01000010">
    <property type="protein sequence ID" value="SMP34739.1"/>
    <property type="molecule type" value="Genomic_DNA"/>
</dbReference>
<dbReference type="PANTHER" id="PTHR38595">
    <property type="entry name" value="CYTOPLASMIC PROTEIN-RELATED"/>
    <property type="match status" value="1"/>
</dbReference>
<dbReference type="Pfam" id="PF04965">
    <property type="entry name" value="GPW_gp25"/>
    <property type="match status" value="1"/>
</dbReference>
<reference evidence="2 3" key="1">
    <citation type="submission" date="2017-05" db="EMBL/GenBank/DDBJ databases">
        <authorList>
            <person name="Varghese N."/>
            <person name="Submissions S."/>
        </authorList>
    </citation>
    <scope>NUCLEOTIDE SEQUENCE [LARGE SCALE GENOMIC DNA]</scope>
    <source>
        <strain evidence="2 3">DSM 29734</strain>
    </source>
</reference>
<dbReference type="PANTHER" id="PTHR38595:SF1">
    <property type="entry name" value="TYPE VI SECRETION SYSTEM COMPONENT TSSE1"/>
    <property type="match status" value="1"/>
</dbReference>
<name>A0ABY1PKA5_9RHOB</name>
<dbReference type="Proteomes" id="UP001157961">
    <property type="component" value="Unassembled WGS sequence"/>
</dbReference>
<evidence type="ECO:0000313" key="3">
    <source>
        <dbReference type="Proteomes" id="UP001157961"/>
    </source>
</evidence>
<organism evidence="2 3">
    <name type="scientific">Shimia sagamensis</name>
    <dbReference type="NCBI Taxonomy" id="1566352"/>
    <lineage>
        <taxon>Bacteria</taxon>
        <taxon>Pseudomonadati</taxon>
        <taxon>Pseudomonadota</taxon>
        <taxon>Alphaproteobacteria</taxon>
        <taxon>Rhodobacterales</taxon>
        <taxon>Roseobacteraceae</taxon>
    </lineage>
</organism>
<dbReference type="InterPro" id="IPR007048">
    <property type="entry name" value="IraD/Gp25-like"/>
</dbReference>
<dbReference type="RefSeq" id="WP_283427758.1">
    <property type="nucleotide sequence ID" value="NZ_FXTY01000010.1"/>
</dbReference>
<keyword evidence="3" id="KW-1185">Reference proteome</keyword>
<comment type="caution">
    <text evidence="2">The sequence shown here is derived from an EMBL/GenBank/DDBJ whole genome shotgun (WGS) entry which is preliminary data.</text>
</comment>